<dbReference type="EMBL" id="CP009416">
    <property type="protein sequence ID" value="AJD92387.1"/>
    <property type="molecule type" value="Genomic_DNA"/>
</dbReference>
<dbReference type="PANTHER" id="PTHR42885:SF1">
    <property type="entry name" value="THREONINE-PHOSPHATE DECARBOXYLASE"/>
    <property type="match status" value="1"/>
</dbReference>
<sequence length="357" mass="40581">MTLPSHGANPLYLYETLNLKVPEEIIDFSENSIPTGPPTRLKEQWDHWYNAISTYPDPEGRDLKKLIAGKHQVSESQVLLGNGASELMMTVLRKFQGKTVGVIHPAFSEYERVIKANGALTHHIYTNEAMDFHPDDQDIQPFLSTPERALFICNPNNPTGIRLERETLIAWLETAEQSGSTLLLDEAFIDMAGEEHSLADYVGNPSLIIFRSMTKMYSIAGLRLGYLLGDEETVKEISQWLPHWNVNQLALLAGETVLQDQLYTDEVRSFIREERSRLTDALNDLGFKVSDSAANYVCIQPPDPQQTETLWHFLLREGLVLRHTYNYRGLDGTWLRVGLKCPEQNQKLIEAITLWAQ</sequence>
<feature type="domain" description="Aminotransferase class I/classII large" evidence="10">
    <location>
        <begin position="24"/>
        <end position="352"/>
    </location>
</feature>
<comment type="function">
    <text evidence="2">Decarboxylates L-threonine-O-3-phosphate to yield (R)-1-amino-2-propanol O-2-phosphate, the precursor for the linkage between the nucleotide loop and the corrin ring in cobalamin.</text>
</comment>
<dbReference type="AlphaFoldDB" id="A0A0B5AUJ9"/>
<gene>
    <name evidence="11" type="ORF">JMA_30700</name>
</gene>
<evidence type="ECO:0000256" key="9">
    <source>
        <dbReference type="ARBA" id="ARBA00048531"/>
    </source>
</evidence>
<dbReference type="KEGG" id="jeo:JMA_30700"/>
<comment type="catalytic activity">
    <reaction evidence="9">
        <text>O-phospho-L-threonine + H(+) = (R)-1-aminopropan-2-yl phosphate + CO2</text>
        <dbReference type="Rhea" id="RHEA:11492"/>
        <dbReference type="ChEBI" id="CHEBI:15378"/>
        <dbReference type="ChEBI" id="CHEBI:16526"/>
        <dbReference type="ChEBI" id="CHEBI:58563"/>
        <dbReference type="ChEBI" id="CHEBI:58675"/>
        <dbReference type="EC" id="4.1.1.81"/>
    </reaction>
</comment>
<evidence type="ECO:0000256" key="3">
    <source>
        <dbReference type="ARBA" id="ARBA00004953"/>
    </source>
</evidence>
<evidence type="ECO:0000256" key="1">
    <source>
        <dbReference type="ARBA" id="ARBA00001933"/>
    </source>
</evidence>
<dbReference type="InterPro" id="IPR004839">
    <property type="entry name" value="Aminotransferase_I/II_large"/>
</dbReference>
<dbReference type="NCBIfam" id="TIGR01140">
    <property type="entry name" value="L_thr_O3P_dcar"/>
    <property type="match status" value="1"/>
</dbReference>
<dbReference type="Gene3D" id="3.90.1150.10">
    <property type="entry name" value="Aspartate Aminotransferase, domain 1"/>
    <property type="match status" value="1"/>
</dbReference>
<dbReference type="InterPro" id="IPR015422">
    <property type="entry name" value="PyrdxlP-dep_Trfase_small"/>
</dbReference>
<comment type="pathway">
    <text evidence="3">Cofactor biosynthesis; adenosylcobalamin biosynthesis.</text>
</comment>
<evidence type="ECO:0000259" key="10">
    <source>
        <dbReference type="Pfam" id="PF00155"/>
    </source>
</evidence>
<dbReference type="STRING" id="1508404.JMA_30700"/>
<evidence type="ECO:0000256" key="7">
    <source>
        <dbReference type="ARBA" id="ARBA00023239"/>
    </source>
</evidence>
<dbReference type="InterPro" id="IPR005860">
    <property type="entry name" value="CobD"/>
</dbReference>
<evidence type="ECO:0000313" key="12">
    <source>
        <dbReference type="Proteomes" id="UP000031449"/>
    </source>
</evidence>
<protein>
    <recommendedName>
        <fullName evidence="4">threonine-phosphate decarboxylase</fullName>
        <ecNumber evidence="4">4.1.1.81</ecNumber>
    </recommendedName>
    <alternativeName>
        <fullName evidence="8">L-threonine-O-3-phosphate decarboxylase</fullName>
    </alternativeName>
</protein>
<organism evidence="11 12">
    <name type="scientific">Jeotgalibacillus malaysiensis</name>
    <dbReference type="NCBI Taxonomy" id="1508404"/>
    <lineage>
        <taxon>Bacteria</taxon>
        <taxon>Bacillati</taxon>
        <taxon>Bacillota</taxon>
        <taxon>Bacilli</taxon>
        <taxon>Bacillales</taxon>
        <taxon>Caryophanaceae</taxon>
        <taxon>Jeotgalibacillus</taxon>
    </lineage>
</organism>
<dbReference type="GO" id="GO:0030170">
    <property type="term" value="F:pyridoxal phosphate binding"/>
    <property type="evidence" value="ECO:0007669"/>
    <property type="project" value="InterPro"/>
</dbReference>
<dbReference type="PANTHER" id="PTHR42885">
    <property type="entry name" value="HISTIDINOL-PHOSPHATE AMINOTRANSFERASE-RELATED"/>
    <property type="match status" value="1"/>
</dbReference>
<dbReference type="SUPFAM" id="SSF53383">
    <property type="entry name" value="PLP-dependent transferases"/>
    <property type="match status" value="1"/>
</dbReference>
<reference evidence="11 12" key="1">
    <citation type="submission" date="2014-08" db="EMBL/GenBank/DDBJ databases">
        <title>Complete genome of a marine bacteria Jeotgalibacillus malaysiensis.</title>
        <authorList>
            <person name="Yaakop A.S."/>
            <person name="Chan K.-G."/>
            <person name="Goh K.M."/>
        </authorList>
    </citation>
    <scope>NUCLEOTIDE SEQUENCE [LARGE SCALE GENOMIC DNA]</scope>
    <source>
        <strain evidence="11 12">D5</strain>
    </source>
</reference>
<dbReference type="InterPro" id="IPR015421">
    <property type="entry name" value="PyrdxlP-dep_Trfase_major"/>
</dbReference>
<dbReference type="Proteomes" id="UP000031449">
    <property type="component" value="Chromosome"/>
</dbReference>
<dbReference type="CDD" id="cd00609">
    <property type="entry name" value="AAT_like"/>
    <property type="match status" value="1"/>
</dbReference>
<keyword evidence="5" id="KW-0169">Cobalamin biosynthesis</keyword>
<evidence type="ECO:0000313" key="11">
    <source>
        <dbReference type="EMBL" id="AJD92387.1"/>
    </source>
</evidence>
<evidence type="ECO:0000256" key="5">
    <source>
        <dbReference type="ARBA" id="ARBA00022573"/>
    </source>
</evidence>
<dbReference type="GO" id="GO:0009236">
    <property type="term" value="P:cobalamin biosynthetic process"/>
    <property type="evidence" value="ECO:0007669"/>
    <property type="project" value="UniProtKB-UniPathway"/>
</dbReference>
<dbReference type="BioCyc" id="JESP1508404:G14D9-12351-MONOMER"/>
<keyword evidence="12" id="KW-1185">Reference proteome</keyword>
<evidence type="ECO:0000256" key="6">
    <source>
        <dbReference type="ARBA" id="ARBA00022898"/>
    </source>
</evidence>
<accession>A0A0B5AUJ9</accession>
<dbReference type="InterPro" id="IPR004838">
    <property type="entry name" value="NHTrfase_class1_PyrdxlP-BS"/>
</dbReference>
<name>A0A0B5AUJ9_9BACL</name>
<dbReference type="UniPathway" id="UPA00148"/>
<comment type="cofactor">
    <cofactor evidence="1">
        <name>pyridoxal 5'-phosphate</name>
        <dbReference type="ChEBI" id="CHEBI:597326"/>
    </cofactor>
</comment>
<dbReference type="PROSITE" id="PS00105">
    <property type="entry name" value="AA_TRANSFER_CLASS_1"/>
    <property type="match status" value="1"/>
</dbReference>
<evidence type="ECO:0000256" key="4">
    <source>
        <dbReference type="ARBA" id="ARBA00012285"/>
    </source>
</evidence>
<dbReference type="GO" id="GO:0048472">
    <property type="term" value="F:threonine-phosphate decarboxylase activity"/>
    <property type="evidence" value="ECO:0007669"/>
    <property type="project" value="UniProtKB-EC"/>
</dbReference>
<keyword evidence="7 11" id="KW-0456">Lyase</keyword>
<evidence type="ECO:0000256" key="8">
    <source>
        <dbReference type="ARBA" id="ARBA00029996"/>
    </source>
</evidence>
<dbReference type="InterPro" id="IPR015424">
    <property type="entry name" value="PyrdxlP-dep_Trfase"/>
</dbReference>
<evidence type="ECO:0000256" key="2">
    <source>
        <dbReference type="ARBA" id="ARBA00003444"/>
    </source>
</evidence>
<keyword evidence="6" id="KW-0663">Pyridoxal phosphate</keyword>
<dbReference type="HOGENOM" id="CLU_017584_3_2_9"/>
<dbReference type="OrthoDB" id="9813612at2"/>
<dbReference type="EC" id="4.1.1.81" evidence="4"/>
<dbReference type="Gene3D" id="3.40.640.10">
    <property type="entry name" value="Type I PLP-dependent aspartate aminotransferase-like (Major domain)"/>
    <property type="match status" value="1"/>
</dbReference>
<dbReference type="Pfam" id="PF00155">
    <property type="entry name" value="Aminotran_1_2"/>
    <property type="match status" value="1"/>
</dbReference>
<proteinExistence type="predicted"/>